<evidence type="ECO:0000256" key="1">
    <source>
        <dbReference type="ARBA" id="ARBA00011063"/>
    </source>
</evidence>
<dbReference type="CDD" id="cd16343">
    <property type="entry name" value="LMWPTP"/>
    <property type="match status" value="1"/>
</dbReference>
<feature type="active site" description="Proton donor" evidence="5">
    <location>
        <position position="135"/>
    </location>
</feature>
<reference evidence="7" key="1">
    <citation type="submission" date="2023-07" db="EMBL/GenBank/DDBJ databases">
        <title>Functional and genomic diversity of the sorghum phyllosphere microbiome.</title>
        <authorList>
            <person name="Shade A."/>
        </authorList>
    </citation>
    <scope>NUCLEOTIDE SEQUENCE</scope>
    <source>
        <strain evidence="7">SORGH_AS_1067</strain>
    </source>
</reference>
<keyword evidence="3 7" id="KW-0378">Hydrolase</keyword>
<evidence type="ECO:0000256" key="2">
    <source>
        <dbReference type="ARBA" id="ARBA00013064"/>
    </source>
</evidence>
<dbReference type="GO" id="GO:0004725">
    <property type="term" value="F:protein tyrosine phosphatase activity"/>
    <property type="evidence" value="ECO:0007669"/>
    <property type="project" value="UniProtKB-EC"/>
</dbReference>
<proteinExistence type="inferred from homology"/>
<evidence type="ECO:0000313" key="7">
    <source>
        <dbReference type="EMBL" id="MDQ1105882.1"/>
    </source>
</evidence>
<protein>
    <recommendedName>
        <fullName evidence="2">protein-tyrosine-phosphatase</fullName>
        <ecNumber evidence="2">3.1.3.48</ecNumber>
    </recommendedName>
</protein>
<gene>
    <name evidence="7" type="ORF">QE405_003166</name>
</gene>
<evidence type="ECO:0000256" key="5">
    <source>
        <dbReference type="PIRSR" id="PIRSR617867-1"/>
    </source>
</evidence>
<comment type="similarity">
    <text evidence="1">Belongs to the low molecular weight phosphotyrosine protein phosphatase family.</text>
</comment>
<dbReference type="Proteomes" id="UP001239215">
    <property type="component" value="Unassembled WGS sequence"/>
</dbReference>
<feature type="domain" description="Phosphotyrosine protein phosphatase I" evidence="6">
    <location>
        <begin position="14"/>
        <end position="161"/>
    </location>
</feature>
<dbReference type="InterPro" id="IPR036196">
    <property type="entry name" value="Ptyr_pPase_sf"/>
</dbReference>
<name>A0AAJ1U992_9ACTN</name>
<comment type="caution">
    <text evidence="7">The sequence shown here is derived from an EMBL/GenBank/DDBJ whole genome shotgun (WGS) entry which is preliminary data.</text>
</comment>
<feature type="active site" description="Nucleophile" evidence="5">
    <location>
        <position position="20"/>
    </location>
</feature>
<dbReference type="InterPro" id="IPR017867">
    <property type="entry name" value="Tyr_phospatase_low_mol_wt"/>
</dbReference>
<dbReference type="PRINTS" id="PR00719">
    <property type="entry name" value="LMWPTPASE"/>
</dbReference>
<dbReference type="SUPFAM" id="SSF52788">
    <property type="entry name" value="Phosphotyrosine protein phosphatases I"/>
    <property type="match status" value="1"/>
</dbReference>
<dbReference type="AlphaFoldDB" id="A0AAJ1U992"/>
<dbReference type="SMART" id="SM00226">
    <property type="entry name" value="LMWPc"/>
    <property type="match status" value="1"/>
</dbReference>
<evidence type="ECO:0000256" key="4">
    <source>
        <dbReference type="ARBA" id="ARBA00022912"/>
    </source>
</evidence>
<sequence>MTVPLPAPRDPATYRVAVVCLGNICRSPIADVVIEDRLTAAGLSGAVTVESFGTGPWHVGEPMDERSARVLREAGYDATRHRGQQVAAAHAGRFDLVLGMDSANVADLVALLPDDVERIHRFRDLDPEGPGDVPDPYAGGPEGFTSTLAVVERTADALVGRLADTLPLREPTA</sequence>
<keyword evidence="4" id="KW-0904">Protein phosphatase</keyword>
<dbReference type="InterPro" id="IPR050438">
    <property type="entry name" value="LMW_PTPase"/>
</dbReference>
<dbReference type="InterPro" id="IPR023485">
    <property type="entry name" value="Ptyr_pPase"/>
</dbReference>
<evidence type="ECO:0000259" key="6">
    <source>
        <dbReference type="SMART" id="SM00226"/>
    </source>
</evidence>
<feature type="active site" evidence="5">
    <location>
        <position position="26"/>
    </location>
</feature>
<dbReference type="PANTHER" id="PTHR11717:SF7">
    <property type="entry name" value="LOW MOLECULAR WEIGHT PHOSPHOTYROSINE PROTEIN PHOSPHATASE"/>
    <property type="match status" value="1"/>
</dbReference>
<dbReference type="PANTHER" id="PTHR11717">
    <property type="entry name" value="LOW MOLECULAR WEIGHT PROTEIN TYROSINE PHOSPHATASE"/>
    <property type="match status" value="1"/>
</dbReference>
<dbReference type="EMBL" id="JAUTAN010000001">
    <property type="protein sequence ID" value="MDQ1105882.1"/>
    <property type="molecule type" value="Genomic_DNA"/>
</dbReference>
<evidence type="ECO:0000313" key="8">
    <source>
        <dbReference type="Proteomes" id="UP001239215"/>
    </source>
</evidence>
<accession>A0AAJ1U992</accession>
<evidence type="ECO:0000256" key="3">
    <source>
        <dbReference type="ARBA" id="ARBA00022801"/>
    </source>
</evidence>
<dbReference type="Gene3D" id="3.40.50.2300">
    <property type="match status" value="1"/>
</dbReference>
<dbReference type="RefSeq" id="WP_307202532.1">
    <property type="nucleotide sequence ID" value="NZ_JAUTAN010000001.1"/>
</dbReference>
<dbReference type="EC" id="3.1.3.48" evidence="2"/>
<organism evidence="7 8">
    <name type="scientific">Nocardioides zeae</name>
    <dbReference type="NCBI Taxonomy" id="1457234"/>
    <lineage>
        <taxon>Bacteria</taxon>
        <taxon>Bacillati</taxon>
        <taxon>Actinomycetota</taxon>
        <taxon>Actinomycetes</taxon>
        <taxon>Propionibacteriales</taxon>
        <taxon>Nocardioidaceae</taxon>
        <taxon>Nocardioides</taxon>
    </lineage>
</organism>
<dbReference type="Pfam" id="PF01451">
    <property type="entry name" value="LMWPc"/>
    <property type="match status" value="1"/>
</dbReference>